<dbReference type="EMBL" id="BPLR01010569">
    <property type="protein sequence ID" value="GIY40158.1"/>
    <property type="molecule type" value="Genomic_DNA"/>
</dbReference>
<name>A0AAV4T885_CAEEX</name>
<dbReference type="PROSITE" id="PS50850">
    <property type="entry name" value="MFS"/>
    <property type="match status" value="1"/>
</dbReference>
<dbReference type="Pfam" id="PF07690">
    <property type="entry name" value="MFS_1"/>
    <property type="match status" value="1"/>
</dbReference>
<comment type="similarity">
    <text evidence="6">Belongs to the major facilitator superfamily. Spinster (TC 2.A.1.49) family.</text>
</comment>
<proteinExistence type="inferred from homology"/>
<feature type="transmembrane region" description="Helical" evidence="7">
    <location>
        <begin position="84"/>
        <end position="103"/>
    </location>
</feature>
<feature type="transmembrane region" description="Helical" evidence="7">
    <location>
        <begin position="295"/>
        <end position="315"/>
    </location>
</feature>
<keyword evidence="5 7" id="KW-0472">Membrane</keyword>
<dbReference type="Proteomes" id="UP001054945">
    <property type="component" value="Unassembled WGS sequence"/>
</dbReference>
<accession>A0AAV4T885</accession>
<dbReference type="GO" id="GO:0016020">
    <property type="term" value="C:membrane"/>
    <property type="evidence" value="ECO:0007669"/>
    <property type="project" value="UniProtKB-SubCell"/>
</dbReference>
<feature type="transmembrane region" description="Helical" evidence="7">
    <location>
        <begin position="321"/>
        <end position="350"/>
    </location>
</feature>
<dbReference type="GO" id="GO:0022857">
    <property type="term" value="F:transmembrane transporter activity"/>
    <property type="evidence" value="ECO:0007669"/>
    <property type="project" value="InterPro"/>
</dbReference>
<dbReference type="PANTHER" id="PTHR23505:SF79">
    <property type="entry name" value="PROTEIN SPINSTER"/>
    <property type="match status" value="1"/>
</dbReference>
<evidence type="ECO:0000256" key="7">
    <source>
        <dbReference type="SAM" id="Phobius"/>
    </source>
</evidence>
<evidence type="ECO:0000256" key="3">
    <source>
        <dbReference type="ARBA" id="ARBA00022692"/>
    </source>
</evidence>
<feature type="transmembrane region" description="Helical" evidence="7">
    <location>
        <begin position="203"/>
        <end position="223"/>
    </location>
</feature>
<dbReference type="PANTHER" id="PTHR23505">
    <property type="entry name" value="SPINSTER"/>
    <property type="match status" value="1"/>
</dbReference>
<evidence type="ECO:0000256" key="6">
    <source>
        <dbReference type="ARBA" id="ARBA00024338"/>
    </source>
</evidence>
<organism evidence="9 10">
    <name type="scientific">Caerostris extrusa</name>
    <name type="common">Bark spider</name>
    <name type="synonym">Caerostris bankana</name>
    <dbReference type="NCBI Taxonomy" id="172846"/>
    <lineage>
        <taxon>Eukaryota</taxon>
        <taxon>Metazoa</taxon>
        <taxon>Ecdysozoa</taxon>
        <taxon>Arthropoda</taxon>
        <taxon>Chelicerata</taxon>
        <taxon>Arachnida</taxon>
        <taxon>Araneae</taxon>
        <taxon>Araneomorphae</taxon>
        <taxon>Entelegynae</taxon>
        <taxon>Araneoidea</taxon>
        <taxon>Araneidae</taxon>
        <taxon>Caerostris</taxon>
    </lineage>
</organism>
<dbReference type="Gene3D" id="1.20.1250.20">
    <property type="entry name" value="MFS general substrate transporter like domains"/>
    <property type="match status" value="2"/>
</dbReference>
<keyword evidence="10" id="KW-1185">Reference proteome</keyword>
<dbReference type="CDD" id="cd17328">
    <property type="entry name" value="MFS_spinster_like"/>
    <property type="match status" value="1"/>
</dbReference>
<dbReference type="AlphaFoldDB" id="A0AAV4T885"/>
<sequence>MSSHINSAYINDNDFSKDDEFVNGGIFNQALHKEKAESKTFNKKTIVAILCLINLINYVDRFTLAGTLKDVQEYYSLGNTEAGLIQTSFICSYMIMAPVFGYLGDRYSRKKIIAFGVLFWSMTTLLGSFIPRHLFGIFIFLRALVGTGEASYSTIAPTIIGDLFSKDKRSTMLAIFYFAIPFGSGFGYIVGDSVTQLTGEWQWALRVTPAIGFLCVALTFIFVKDPPRGEAEGGTNFEHSTITADLLDLCKTKSPGTIKSSLIFGVITCFAGIIGVIIGTTASQHFRRKNPRADPLICGFGVLISVPLIFFGVIYSEHSQIVSWILIFLGEVCLCVNWTIVADMLLYVIVPTRRSIAEAVQILVSHALGDASSPYIIGLVSDGIAHSSTNEGIHEYLSLQYALYIPTAVLVIGAYFFFLTAKHIEKDKTKCSLATHASEKASYLPSSSSSLQLDEKRSSVELTSL</sequence>
<dbReference type="InterPro" id="IPR044770">
    <property type="entry name" value="MFS_spinster-like"/>
</dbReference>
<evidence type="ECO:0000256" key="1">
    <source>
        <dbReference type="ARBA" id="ARBA00004141"/>
    </source>
</evidence>
<dbReference type="InterPro" id="IPR020846">
    <property type="entry name" value="MFS_dom"/>
</dbReference>
<evidence type="ECO:0000313" key="9">
    <source>
        <dbReference type="EMBL" id="GIY40158.1"/>
    </source>
</evidence>
<feature type="transmembrane region" description="Helical" evidence="7">
    <location>
        <begin position="172"/>
        <end position="191"/>
    </location>
</feature>
<keyword evidence="2" id="KW-0813">Transport</keyword>
<gene>
    <name evidence="9" type="primary">Spns1</name>
    <name evidence="9" type="ORF">CEXT_807662</name>
</gene>
<feature type="transmembrane region" description="Helical" evidence="7">
    <location>
        <begin position="45"/>
        <end position="64"/>
    </location>
</feature>
<evidence type="ECO:0000259" key="8">
    <source>
        <dbReference type="PROSITE" id="PS50850"/>
    </source>
</evidence>
<evidence type="ECO:0000256" key="4">
    <source>
        <dbReference type="ARBA" id="ARBA00022989"/>
    </source>
</evidence>
<evidence type="ECO:0000256" key="2">
    <source>
        <dbReference type="ARBA" id="ARBA00022448"/>
    </source>
</evidence>
<keyword evidence="4 7" id="KW-1133">Transmembrane helix</keyword>
<dbReference type="SUPFAM" id="SSF103473">
    <property type="entry name" value="MFS general substrate transporter"/>
    <property type="match status" value="1"/>
</dbReference>
<keyword evidence="3 7" id="KW-0812">Transmembrane</keyword>
<protein>
    <submittedName>
        <fullName evidence="9">Protein spinster homolog 1</fullName>
    </submittedName>
</protein>
<feature type="transmembrane region" description="Helical" evidence="7">
    <location>
        <begin position="362"/>
        <end position="381"/>
    </location>
</feature>
<dbReference type="InterPro" id="IPR011701">
    <property type="entry name" value="MFS"/>
</dbReference>
<reference evidence="9 10" key="1">
    <citation type="submission" date="2021-06" db="EMBL/GenBank/DDBJ databases">
        <title>Caerostris extrusa draft genome.</title>
        <authorList>
            <person name="Kono N."/>
            <person name="Arakawa K."/>
        </authorList>
    </citation>
    <scope>NUCLEOTIDE SEQUENCE [LARGE SCALE GENOMIC DNA]</scope>
</reference>
<comment type="caution">
    <text evidence="9">The sequence shown here is derived from an EMBL/GenBank/DDBJ whole genome shotgun (WGS) entry which is preliminary data.</text>
</comment>
<feature type="domain" description="Major facilitator superfamily (MFS) profile" evidence="8">
    <location>
        <begin position="46"/>
        <end position="465"/>
    </location>
</feature>
<feature type="transmembrane region" description="Helical" evidence="7">
    <location>
        <begin position="112"/>
        <end position="130"/>
    </location>
</feature>
<feature type="transmembrane region" description="Helical" evidence="7">
    <location>
        <begin position="401"/>
        <end position="420"/>
    </location>
</feature>
<feature type="transmembrane region" description="Helical" evidence="7">
    <location>
        <begin position="262"/>
        <end position="283"/>
    </location>
</feature>
<evidence type="ECO:0000313" key="10">
    <source>
        <dbReference type="Proteomes" id="UP001054945"/>
    </source>
</evidence>
<evidence type="ECO:0000256" key="5">
    <source>
        <dbReference type="ARBA" id="ARBA00023136"/>
    </source>
</evidence>
<comment type="subcellular location">
    <subcellularLocation>
        <location evidence="1">Membrane</location>
        <topology evidence="1">Multi-pass membrane protein</topology>
    </subcellularLocation>
</comment>
<dbReference type="InterPro" id="IPR036259">
    <property type="entry name" value="MFS_trans_sf"/>
</dbReference>